<dbReference type="PANTHER" id="PTHR46224:SF61">
    <property type="entry name" value="ANKYRIN-LIKE PROTEIN"/>
    <property type="match status" value="1"/>
</dbReference>
<protein>
    <submittedName>
        <fullName evidence="2">Ankyrin repeat domain-containing protein</fullName>
    </submittedName>
</protein>
<dbReference type="SUPFAM" id="SSF48403">
    <property type="entry name" value="Ankyrin repeat"/>
    <property type="match status" value="1"/>
</dbReference>
<dbReference type="RefSeq" id="WP_363796399.1">
    <property type="nucleotide sequence ID" value="NZ_CP159925.1"/>
</dbReference>
<feature type="transmembrane region" description="Helical" evidence="1">
    <location>
        <begin position="12"/>
        <end position="35"/>
    </location>
</feature>
<proteinExistence type="predicted"/>
<organism evidence="2">
    <name type="scientific">Lysobacter firmicutimachus</name>
    <dbReference type="NCBI Taxonomy" id="1792846"/>
    <lineage>
        <taxon>Bacteria</taxon>
        <taxon>Pseudomonadati</taxon>
        <taxon>Pseudomonadota</taxon>
        <taxon>Gammaproteobacteria</taxon>
        <taxon>Lysobacterales</taxon>
        <taxon>Lysobacteraceae</taxon>
        <taxon>Lysobacter</taxon>
    </lineage>
</organism>
<name>A0AAU8MQ47_9GAMM</name>
<sequence length="297" mass="33089">MNRLLRLLPHALHHFAVGLAGLLIACLLAGCLAPYTPAQESSLPVADWFPNQPKAQALAVASEFGRLEEVRRLMKVEGVDPDKIFSPEGYPLLAWPVITESPEGLREMLKNGADPNAMRRSMTTDRGMRNNNNAMVWAAKAKDPIYLKILLDYGGDPNTRNSNDETLLEQSNLGGGGWPNIKLLVERGADVNARSKGSTILADFAGLGGFQQVLWLLEHGANPTTADPLPSGTPPERSYVIEDIFWYPSKPGFTEWQKKCQQWLLARGYKRPPMPDRYRSMRKAFGYPHEEKDIPLL</sequence>
<dbReference type="PROSITE" id="PS51257">
    <property type="entry name" value="PROKAR_LIPOPROTEIN"/>
    <property type="match status" value="1"/>
</dbReference>
<keyword evidence="1" id="KW-1133">Transmembrane helix</keyword>
<dbReference type="Gene3D" id="1.25.40.20">
    <property type="entry name" value="Ankyrin repeat-containing domain"/>
    <property type="match status" value="1"/>
</dbReference>
<dbReference type="AlphaFoldDB" id="A0AAU8MQ47"/>
<reference evidence="2" key="1">
    <citation type="submission" date="2024-06" db="EMBL/GenBank/DDBJ databases">
        <authorList>
            <person name="Li S."/>
        </authorList>
    </citation>
    <scope>NUCLEOTIDE SEQUENCE</scope>
    <source>
        <strain evidence="2">SR10</strain>
    </source>
</reference>
<keyword evidence="1" id="KW-0472">Membrane</keyword>
<dbReference type="SMART" id="SM00248">
    <property type="entry name" value="ANK"/>
    <property type="match status" value="3"/>
</dbReference>
<evidence type="ECO:0000256" key="1">
    <source>
        <dbReference type="SAM" id="Phobius"/>
    </source>
</evidence>
<dbReference type="InterPro" id="IPR036770">
    <property type="entry name" value="Ankyrin_rpt-contain_sf"/>
</dbReference>
<gene>
    <name evidence="2" type="ORF">ABU614_13455</name>
</gene>
<dbReference type="PANTHER" id="PTHR46224">
    <property type="entry name" value="ANKYRIN REPEAT FAMILY PROTEIN"/>
    <property type="match status" value="1"/>
</dbReference>
<keyword evidence="1" id="KW-0812">Transmembrane</keyword>
<accession>A0AAU8MQ47</accession>
<evidence type="ECO:0000313" key="2">
    <source>
        <dbReference type="EMBL" id="XCO73402.1"/>
    </source>
</evidence>
<dbReference type="InterPro" id="IPR002110">
    <property type="entry name" value="Ankyrin_rpt"/>
</dbReference>
<dbReference type="InterPro" id="IPR051616">
    <property type="entry name" value="Cul2-RING_E3_ligase_SR"/>
</dbReference>
<dbReference type="EMBL" id="CP159925">
    <property type="protein sequence ID" value="XCO73402.1"/>
    <property type="molecule type" value="Genomic_DNA"/>
</dbReference>